<feature type="region of interest" description="Disordered" evidence="9">
    <location>
        <begin position="1107"/>
        <end position="1132"/>
    </location>
</feature>
<sequence>MTADAIEFSVGSRVEIEGSVGLGLGKDGDRKVSGDANGIACLVGEEKVSGRTGRLIAMGNGNLDESWQQDLDVDVKLDPVAVGDLEPIKVKGENGELTPEKVGDLDGNADSTTDVSVTVDDDCKHVTTRCDVEEEGVESDSGTVAKEGIGEALEGSLVNEVRDEKVRDITSGICGVNEKACSEEGIMELSLENGQDHVEDGSSREAAKPDLHVEVEKQESKILVKDADFEKEESTAEVGKESNALVTAIDKHSNLELSVYDENQQCESLGIETQLEEASKIFSVEDDKQESKNELKLNNIHYEKEEVTVVIADEKQEIFTLNSDDNSQAYREMNVLLLETEGSESVFKATKKHDQEKLVIPETHVSDNKEQEALELATEVELIEEPQDQRMCICNQGELISAVEVQQEQNFEGLVTENQPYEYSADHEHIGRPTSEECLEENRTHIVVNSIANLETVDSSGCSKVHNDLPAPEISAMIDEAVASGETIGDILIVEQSNDLHPKEDCCSSDVSCVAESKSLDSSICPQTLSNSDNGSSSCQDACPSEQEAGTPSAVDVPSPTAGGYDVAENGSCIAETNEHEVVNDVDAIESEFPVSKEPVESSTSLDSSNEVERSLDGGSNSVHGEAGVLEESQELVKDHTASNLSVEKVTTSFGKPQACHIVKIPRFIDNQLSVSIQTAQSEVNEKTQGRDSIKVSIERQKATCNEFWKKFEDEKSEERAARAVVTAKRQQMDSLQLRINKLKNVQSIEELDSKIQSMEFELQHVTMPLKQEKKYIHEIKQMRQQRDQLTSNAYSSTEINEAFDQKEQIDEQFNLLKKELDSLRTEVLRTEANANAARKKYDEEQQILRRLQQQFRDADALRQKAYGHWRELKNKLTERNKHFSMYKSDQISAQRYLYSRDFEGLHTHCSKQVENIMDLWNNDEEFRMQYVKSNLNSTLWRLKTADGRSLGPDEEPPVIQTNQFRVSVSLPQQPKISYSDPPTSLETKAGTSKEVESFPVLQTARKDHPVKPKKSSKPASEISNVAITARIPDKEIEIDEKLSVQTQAEEELLKKQEELVMQEELRKEKAAAELKEQHRLEEIAKAKAAEERKRRQAQKAQARAEFRAQKEAEKREKMRTKKQKKKVVAAEDTTSIHGADECIAPSSVTTQTTKELNVTAVPLTKKPSRSVAAAKQFNKPQPIPLPLRKKGKRKMSAWLWVLLTAVVVVLLFLAGDYISFSTFGFQQIGL</sequence>
<keyword evidence="2" id="KW-1003">Cell membrane</keyword>
<feature type="region of interest" description="Disordered" evidence="9">
    <location>
        <begin position="974"/>
        <end position="995"/>
    </location>
</feature>
<comment type="subcellular location">
    <subcellularLocation>
        <location evidence="1">Cell membrane</location>
        <topology evidence="1">Single-pass membrane protein</topology>
    </subcellularLocation>
</comment>
<evidence type="ECO:0000256" key="4">
    <source>
        <dbReference type="ARBA" id="ARBA00022989"/>
    </source>
</evidence>
<dbReference type="Proteomes" id="UP000734854">
    <property type="component" value="Unassembled WGS sequence"/>
</dbReference>
<feature type="compositionally biased region" description="Polar residues" evidence="9">
    <location>
        <begin position="524"/>
        <end position="540"/>
    </location>
</feature>
<evidence type="ECO:0000256" key="6">
    <source>
        <dbReference type="ARBA" id="ARBA00023136"/>
    </source>
</evidence>
<evidence type="ECO:0000256" key="2">
    <source>
        <dbReference type="ARBA" id="ARBA00022475"/>
    </source>
</evidence>
<organism evidence="11 12">
    <name type="scientific">Zingiber officinale</name>
    <name type="common">Ginger</name>
    <name type="synonym">Amomum zingiber</name>
    <dbReference type="NCBI Taxonomy" id="94328"/>
    <lineage>
        <taxon>Eukaryota</taxon>
        <taxon>Viridiplantae</taxon>
        <taxon>Streptophyta</taxon>
        <taxon>Embryophyta</taxon>
        <taxon>Tracheophyta</taxon>
        <taxon>Spermatophyta</taxon>
        <taxon>Magnoliopsida</taxon>
        <taxon>Liliopsida</taxon>
        <taxon>Zingiberales</taxon>
        <taxon>Zingiberaceae</taxon>
        <taxon>Zingiber</taxon>
    </lineage>
</organism>
<evidence type="ECO:0000256" key="1">
    <source>
        <dbReference type="ARBA" id="ARBA00004162"/>
    </source>
</evidence>
<dbReference type="PANTHER" id="PTHR32219">
    <property type="entry name" value="RNA-BINDING PROTEIN YLMH-RELATED"/>
    <property type="match status" value="1"/>
</dbReference>
<dbReference type="EMBL" id="JACMSC010000007">
    <property type="protein sequence ID" value="KAG6513089.1"/>
    <property type="molecule type" value="Genomic_DNA"/>
</dbReference>
<keyword evidence="4 10" id="KW-1133">Transmembrane helix</keyword>
<dbReference type="InterPro" id="IPR055282">
    <property type="entry name" value="PPI1-4"/>
</dbReference>
<evidence type="ECO:0000313" key="12">
    <source>
        <dbReference type="Proteomes" id="UP000734854"/>
    </source>
</evidence>
<evidence type="ECO:0000256" key="8">
    <source>
        <dbReference type="SAM" id="Coils"/>
    </source>
</evidence>
<feature type="coiled-coil region" evidence="8">
    <location>
        <begin position="773"/>
        <end position="862"/>
    </location>
</feature>
<name>A0A8J5H0V5_ZINOF</name>
<comment type="caution">
    <text evidence="11">The sequence shown here is derived from an EMBL/GenBank/DDBJ whole genome shotgun (WGS) entry which is preliminary data.</text>
</comment>
<dbReference type="AlphaFoldDB" id="A0A8J5H0V5"/>
<dbReference type="GO" id="GO:0005886">
    <property type="term" value="C:plasma membrane"/>
    <property type="evidence" value="ECO:0007669"/>
    <property type="project" value="UniProtKB-SubCell"/>
</dbReference>
<reference evidence="11 12" key="1">
    <citation type="submission" date="2020-08" db="EMBL/GenBank/DDBJ databases">
        <title>Plant Genome Project.</title>
        <authorList>
            <person name="Zhang R.-G."/>
        </authorList>
    </citation>
    <scope>NUCLEOTIDE SEQUENCE [LARGE SCALE GENOMIC DNA]</scope>
    <source>
        <tissue evidence="11">Rhizome</tissue>
    </source>
</reference>
<keyword evidence="6 10" id="KW-0472">Membrane</keyword>
<protein>
    <submittedName>
        <fullName evidence="11">Uncharacterized protein</fullName>
    </submittedName>
</protein>
<evidence type="ECO:0000256" key="10">
    <source>
        <dbReference type="SAM" id="Phobius"/>
    </source>
</evidence>
<accession>A0A8J5H0V5</accession>
<keyword evidence="5 8" id="KW-0175">Coiled coil</keyword>
<feature type="compositionally biased region" description="Basic residues" evidence="9">
    <location>
        <begin position="1118"/>
        <end position="1128"/>
    </location>
</feature>
<feature type="compositionally biased region" description="Basic and acidic residues" evidence="9">
    <location>
        <begin position="1107"/>
        <end position="1117"/>
    </location>
</feature>
<dbReference type="PANTHER" id="PTHR32219:SF3">
    <property type="entry name" value="CALPONIN-LIKE DOMAIN PROTEIN"/>
    <property type="match status" value="1"/>
</dbReference>
<feature type="transmembrane region" description="Helical" evidence="10">
    <location>
        <begin position="1198"/>
        <end position="1219"/>
    </location>
</feature>
<feature type="compositionally biased region" description="Polar residues" evidence="9">
    <location>
        <begin position="974"/>
        <end position="991"/>
    </location>
</feature>
<feature type="region of interest" description="Disordered" evidence="9">
    <location>
        <begin position="592"/>
        <end position="622"/>
    </location>
</feature>
<evidence type="ECO:0000313" key="11">
    <source>
        <dbReference type="EMBL" id="KAG6513089.1"/>
    </source>
</evidence>
<evidence type="ECO:0000256" key="9">
    <source>
        <dbReference type="SAM" id="MobiDB-lite"/>
    </source>
</evidence>
<evidence type="ECO:0000256" key="7">
    <source>
        <dbReference type="ARBA" id="ARBA00038080"/>
    </source>
</evidence>
<dbReference type="OrthoDB" id="1703439at2759"/>
<comment type="similarity">
    <text evidence="7">Belongs to the plant Proton pump-interactor protein family.</text>
</comment>
<evidence type="ECO:0000256" key="5">
    <source>
        <dbReference type="ARBA" id="ARBA00023054"/>
    </source>
</evidence>
<gene>
    <name evidence="11" type="ORF">ZIOFF_023396</name>
</gene>
<feature type="region of interest" description="Disordered" evidence="9">
    <location>
        <begin position="524"/>
        <end position="563"/>
    </location>
</feature>
<proteinExistence type="inferred from homology"/>
<keyword evidence="12" id="KW-1185">Reference proteome</keyword>
<keyword evidence="3 10" id="KW-0812">Transmembrane</keyword>
<evidence type="ECO:0000256" key="3">
    <source>
        <dbReference type="ARBA" id="ARBA00022692"/>
    </source>
</evidence>